<dbReference type="EC" id="5.3.1.1" evidence="3"/>
<comment type="subcellular location">
    <subcellularLocation>
        <location evidence="3">Cytoplasm</location>
    </subcellularLocation>
</comment>
<dbReference type="RefSeq" id="WP_311830110.1">
    <property type="nucleotide sequence ID" value="NZ_JARQAJ010000005.1"/>
</dbReference>
<keyword evidence="3" id="KW-0312">Gluconeogenesis</keyword>
<dbReference type="SUPFAM" id="SSF51351">
    <property type="entry name" value="Triosephosphate isomerase (TIM)"/>
    <property type="match status" value="1"/>
</dbReference>
<keyword evidence="3" id="KW-0324">Glycolysis</keyword>
<evidence type="ECO:0000256" key="1">
    <source>
        <dbReference type="ARBA" id="ARBA00007422"/>
    </source>
</evidence>
<dbReference type="Proteomes" id="UP001181046">
    <property type="component" value="Unassembled WGS sequence"/>
</dbReference>
<keyword evidence="5" id="KW-1185">Reference proteome</keyword>
<name>A0ABU3FBY2_9ENTE</name>
<organism evidence="4 5">
    <name type="scientific">Enterococcus xiangfangensis</name>
    <dbReference type="NCBI Taxonomy" id="1296537"/>
    <lineage>
        <taxon>Bacteria</taxon>
        <taxon>Bacillati</taxon>
        <taxon>Bacillota</taxon>
        <taxon>Bacilli</taxon>
        <taxon>Lactobacillales</taxon>
        <taxon>Enterococcaceae</taxon>
        <taxon>Enterococcus</taxon>
    </lineage>
</organism>
<comment type="pathway">
    <text evidence="3">Carbohydrate degradation; glycolysis; D-glyceraldehyde 3-phosphate from glycerone phosphate: step 1/1.</text>
</comment>
<dbReference type="Gene3D" id="3.20.20.70">
    <property type="entry name" value="Aldolase class I"/>
    <property type="match status" value="1"/>
</dbReference>
<accession>A0ABU3FBY2</accession>
<dbReference type="PANTHER" id="PTHR21139:SF42">
    <property type="entry name" value="TRIOSEPHOSPHATE ISOMERASE"/>
    <property type="match status" value="1"/>
</dbReference>
<keyword evidence="2 3" id="KW-0413">Isomerase</keyword>
<protein>
    <recommendedName>
        <fullName evidence="3">Triosephosphate isomerase</fullName>
        <ecNumber evidence="3">5.3.1.1</ecNumber>
    </recommendedName>
</protein>
<comment type="pathway">
    <text evidence="3">Carbohydrate biosynthesis; gluconeogenesis.</text>
</comment>
<dbReference type="GO" id="GO:0016853">
    <property type="term" value="F:isomerase activity"/>
    <property type="evidence" value="ECO:0007669"/>
    <property type="project" value="UniProtKB-KW"/>
</dbReference>
<proteinExistence type="inferred from homology"/>
<comment type="caution">
    <text evidence="4">The sequence shown here is derived from an EMBL/GenBank/DDBJ whole genome shotgun (WGS) entry which is preliminary data.</text>
</comment>
<evidence type="ECO:0000313" key="5">
    <source>
        <dbReference type="Proteomes" id="UP001181046"/>
    </source>
</evidence>
<comment type="catalytic activity">
    <reaction evidence="3">
        <text>D-glyceraldehyde 3-phosphate = dihydroxyacetone phosphate</text>
        <dbReference type="Rhea" id="RHEA:18585"/>
        <dbReference type="ChEBI" id="CHEBI:57642"/>
        <dbReference type="ChEBI" id="CHEBI:59776"/>
        <dbReference type="EC" id="5.3.1.1"/>
    </reaction>
</comment>
<dbReference type="CDD" id="cd00311">
    <property type="entry name" value="TIM"/>
    <property type="match status" value="1"/>
</dbReference>
<evidence type="ECO:0000313" key="4">
    <source>
        <dbReference type="EMBL" id="MDT2759906.1"/>
    </source>
</evidence>
<dbReference type="PROSITE" id="PS51440">
    <property type="entry name" value="TIM_2"/>
    <property type="match status" value="1"/>
</dbReference>
<gene>
    <name evidence="4" type="ORF">P7H27_09025</name>
</gene>
<evidence type="ECO:0000256" key="3">
    <source>
        <dbReference type="RuleBase" id="RU363013"/>
    </source>
</evidence>
<sequence>MSNRKPIIAMNWAMRQNKNSDAIAFAEQLVELLDKDTKTEKIIFPSMGTLQAVAKISNETNIELGAQNIAPYAHGEYSGEYSIESLIDIGGKYVELGHWERRTLFGETDELINKKAKLILENNLIPIICVGETDKFESKKEIEEQIRRQLFNDLLGIEEKKIETIIIAYTPKWAVGKTRASNAPHVHEVGNLIREILRDIFSEKTSQIIRVIYGGSVSPENARLIVEAKSIDGVLIGRFGSNPERYAEVVKIIEDIKET</sequence>
<dbReference type="PANTHER" id="PTHR21139">
    <property type="entry name" value="TRIOSEPHOSPHATE ISOMERASE"/>
    <property type="match status" value="1"/>
</dbReference>
<keyword evidence="3" id="KW-0963">Cytoplasm</keyword>
<reference evidence="4" key="1">
    <citation type="submission" date="2023-03" db="EMBL/GenBank/DDBJ databases">
        <authorList>
            <person name="Shen W."/>
            <person name="Cai J."/>
        </authorList>
    </citation>
    <scope>NUCLEOTIDE SEQUENCE</scope>
    <source>
        <strain evidence="4">P66-3</strain>
    </source>
</reference>
<comment type="subunit">
    <text evidence="3">Homodimer.</text>
</comment>
<dbReference type="Pfam" id="PF00121">
    <property type="entry name" value="TIM"/>
    <property type="match status" value="1"/>
</dbReference>
<dbReference type="InterPro" id="IPR013785">
    <property type="entry name" value="Aldolase_TIM"/>
</dbReference>
<comment type="similarity">
    <text evidence="1 3">Belongs to the triosephosphate isomerase family.</text>
</comment>
<dbReference type="EMBL" id="JARQAJ010000005">
    <property type="protein sequence ID" value="MDT2759906.1"/>
    <property type="molecule type" value="Genomic_DNA"/>
</dbReference>
<dbReference type="InterPro" id="IPR035990">
    <property type="entry name" value="TIM_sf"/>
</dbReference>
<evidence type="ECO:0000256" key="2">
    <source>
        <dbReference type="ARBA" id="ARBA00023235"/>
    </source>
</evidence>
<dbReference type="InterPro" id="IPR000652">
    <property type="entry name" value="Triosephosphate_isomerase"/>
</dbReference>